<accession>A0A517S9L8</accession>
<dbReference type="KEGG" id="ccos:Pan44_08270"/>
<evidence type="ECO:0000313" key="2">
    <source>
        <dbReference type="EMBL" id="QDT52814.1"/>
    </source>
</evidence>
<dbReference type="RefSeq" id="WP_145027486.1">
    <property type="nucleotide sequence ID" value="NZ_CP036271.1"/>
</dbReference>
<organism evidence="2 3">
    <name type="scientific">Caulifigura coniformis</name>
    <dbReference type="NCBI Taxonomy" id="2527983"/>
    <lineage>
        <taxon>Bacteria</taxon>
        <taxon>Pseudomonadati</taxon>
        <taxon>Planctomycetota</taxon>
        <taxon>Planctomycetia</taxon>
        <taxon>Planctomycetales</taxon>
        <taxon>Planctomycetaceae</taxon>
        <taxon>Caulifigura</taxon>
    </lineage>
</organism>
<feature type="signal peptide" evidence="1">
    <location>
        <begin position="1"/>
        <end position="22"/>
    </location>
</feature>
<reference evidence="2 3" key="1">
    <citation type="submission" date="2019-02" db="EMBL/GenBank/DDBJ databases">
        <title>Deep-cultivation of Planctomycetes and their phenomic and genomic characterization uncovers novel biology.</title>
        <authorList>
            <person name="Wiegand S."/>
            <person name="Jogler M."/>
            <person name="Boedeker C."/>
            <person name="Pinto D."/>
            <person name="Vollmers J."/>
            <person name="Rivas-Marin E."/>
            <person name="Kohn T."/>
            <person name="Peeters S.H."/>
            <person name="Heuer A."/>
            <person name="Rast P."/>
            <person name="Oberbeckmann S."/>
            <person name="Bunk B."/>
            <person name="Jeske O."/>
            <person name="Meyerdierks A."/>
            <person name="Storesund J.E."/>
            <person name="Kallscheuer N."/>
            <person name="Luecker S."/>
            <person name="Lage O.M."/>
            <person name="Pohl T."/>
            <person name="Merkel B.J."/>
            <person name="Hornburger P."/>
            <person name="Mueller R.-W."/>
            <person name="Bruemmer F."/>
            <person name="Labrenz M."/>
            <person name="Spormann A.M."/>
            <person name="Op den Camp H."/>
            <person name="Overmann J."/>
            <person name="Amann R."/>
            <person name="Jetten M.S.M."/>
            <person name="Mascher T."/>
            <person name="Medema M.H."/>
            <person name="Devos D.P."/>
            <person name="Kaster A.-K."/>
            <person name="Ovreas L."/>
            <person name="Rohde M."/>
            <person name="Galperin M.Y."/>
            <person name="Jogler C."/>
        </authorList>
    </citation>
    <scope>NUCLEOTIDE SEQUENCE [LARGE SCALE GENOMIC DNA]</scope>
    <source>
        <strain evidence="2 3">Pan44</strain>
    </source>
</reference>
<keyword evidence="3" id="KW-1185">Reference proteome</keyword>
<dbReference type="EMBL" id="CP036271">
    <property type="protein sequence ID" value="QDT52814.1"/>
    <property type="molecule type" value="Genomic_DNA"/>
</dbReference>
<protein>
    <recommendedName>
        <fullName evidence="4">DUF5666 domain-containing protein</fullName>
    </recommendedName>
</protein>
<keyword evidence="1" id="KW-0732">Signal</keyword>
<evidence type="ECO:0000256" key="1">
    <source>
        <dbReference type="SAM" id="SignalP"/>
    </source>
</evidence>
<dbReference type="InParanoid" id="A0A517S9L8"/>
<evidence type="ECO:0000313" key="3">
    <source>
        <dbReference type="Proteomes" id="UP000315700"/>
    </source>
</evidence>
<proteinExistence type="predicted"/>
<evidence type="ECO:0008006" key="4">
    <source>
        <dbReference type="Google" id="ProtNLM"/>
    </source>
</evidence>
<gene>
    <name evidence="2" type="ORF">Pan44_08270</name>
</gene>
<name>A0A517S9L8_9PLAN</name>
<dbReference type="AlphaFoldDB" id="A0A517S9L8"/>
<dbReference type="Proteomes" id="UP000315700">
    <property type="component" value="Chromosome"/>
</dbReference>
<feature type="chain" id="PRO_5022187596" description="DUF5666 domain-containing protein" evidence="1">
    <location>
        <begin position="23"/>
        <end position="106"/>
    </location>
</feature>
<sequence length="106" mass="11510" precursor="true">MLHSLHVAFTLTGLMLHLFAGAETKSMSGPIMSVSESQVLIQKGTESVTFFVTRETKVSLNGKEVKVSELKMNDQAELSAVENGDGTFKALTIKATRSDKQPTVPR</sequence>